<dbReference type="InterPro" id="IPR003838">
    <property type="entry name" value="ABC3_permease_C"/>
</dbReference>
<evidence type="ECO:0000256" key="3">
    <source>
        <dbReference type="ARBA" id="ARBA00022692"/>
    </source>
</evidence>
<reference evidence="10 11" key="1">
    <citation type="journal article" date="2019" name="Int. J. Syst. Evol. Microbiol.">
        <title>The Global Catalogue of Microorganisms (GCM) 10K type strain sequencing project: providing services to taxonomists for standard genome sequencing and annotation.</title>
        <authorList>
            <consortium name="The Broad Institute Genomics Platform"/>
            <consortium name="The Broad Institute Genome Sequencing Center for Infectious Disease"/>
            <person name="Wu L."/>
            <person name="Ma J."/>
        </authorList>
    </citation>
    <scope>NUCLEOTIDE SEQUENCE [LARGE SCALE GENOMIC DNA]</scope>
    <source>
        <strain evidence="10 11">JCM 15421</strain>
    </source>
</reference>
<dbReference type="Proteomes" id="UP001501523">
    <property type="component" value="Unassembled WGS sequence"/>
</dbReference>
<evidence type="ECO:0000313" key="10">
    <source>
        <dbReference type="EMBL" id="GAA0719673.1"/>
    </source>
</evidence>
<dbReference type="RefSeq" id="WP_343792278.1">
    <property type="nucleotide sequence ID" value="NZ_BAAAEU010000024.1"/>
</dbReference>
<dbReference type="InterPro" id="IPR050250">
    <property type="entry name" value="Macrolide_Exporter_MacB"/>
</dbReference>
<evidence type="ECO:0000256" key="1">
    <source>
        <dbReference type="ARBA" id="ARBA00004651"/>
    </source>
</evidence>
<keyword evidence="4 7" id="KW-1133">Transmembrane helix</keyword>
<keyword evidence="3 7" id="KW-0812">Transmembrane</keyword>
<proteinExistence type="inferred from homology"/>
<comment type="similarity">
    <text evidence="6">Belongs to the ABC-4 integral membrane protein family.</text>
</comment>
<keyword evidence="5 7" id="KW-0472">Membrane</keyword>
<feature type="transmembrane region" description="Helical" evidence="7">
    <location>
        <begin position="775"/>
        <end position="795"/>
    </location>
</feature>
<evidence type="ECO:0000256" key="7">
    <source>
        <dbReference type="SAM" id="Phobius"/>
    </source>
</evidence>
<feature type="transmembrane region" description="Helical" evidence="7">
    <location>
        <begin position="21"/>
        <end position="44"/>
    </location>
</feature>
<dbReference type="PANTHER" id="PTHR30572">
    <property type="entry name" value="MEMBRANE COMPONENT OF TRANSPORTER-RELATED"/>
    <property type="match status" value="1"/>
</dbReference>
<evidence type="ECO:0000259" key="9">
    <source>
        <dbReference type="Pfam" id="PF12704"/>
    </source>
</evidence>
<dbReference type="InterPro" id="IPR025857">
    <property type="entry name" value="MacB_PCD"/>
</dbReference>
<feature type="domain" description="ABC3 transporter permease C-terminal" evidence="8">
    <location>
        <begin position="289"/>
        <end position="408"/>
    </location>
</feature>
<gene>
    <name evidence="10" type="ORF">GCM10009105_28370</name>
</gene>
<evidence type="ECO:0000256" key="4">
    <source>
        <dbReference type="ARBA" id="ARBA00022989"/>
    </source>
</evidence>
<evidence type="ECO:0000256" key="5">
    <source>
        <dbReference type="ARBA" id="ARBA00023136"/>
    </source>
</evidence>
<evidence type="ECO:0000259" key="8">
    <source>
        <dbReference type="Pfam" id="PF02687"/>
    </source>
</evidence>
<dbReference type="PANTHER" id="PTHR30572:SF4">
    <property type="entry name" value="ABC TRANSPORTER PERMEASE YTRF"/>
    <property type="match status" value="1"/>
</dbReference>
<protein>
    <submittedName>
        <fullName evidence="10">ABC transporter permease</fullName>
    </submittedName>
</protein>
<feature type="transmembrane region" description="Helical" evidence="7">
    <location>
        <begin position="339"/>
        <end position="361"/>
    </location>
</feature>
<accession>A0ABN1IS65</accession>
<sequence length="812" mass="84985">MFAILIQDIRHAARQLLRQPGMTVFAVLSLAIGIGASTALFSAVNTVLLAPVRGVGTAHELVELGSTRHGEGFNTFSYPDYSDYAARAKDVANVFAYALEPLNVSVATEPQRALGMVVSGNYFDALQVSAYRGRLLNANDDHAGAPPVAVVTYAAWRKYFDASDAAIGKPVSINGHAFTLIGVAAPEFSGTIAVLAPAFYVPVTQRPLLKSGAPRMLDQRTSRSLSLGARLAPGATTAVAQSQLSAIGAQLASEYPRPRMDGGIRMVPLRGMPQEFRGALIAFSGLLFALISLVLLVACVNVASMLLARGESRRHEIAMRFVLGASRARVMSQLLAESVLLALAAGAIGVLIGDWCCHALTRVDLPTPIPVSMQVSINGSVLLFALGCTAITALAFGLLPALRVSNRAPGASQALAGRQIVGHRSRLGGALVVAQIALTMLLLVCGGLFLRALQRGSAIDSGFDPQQILTADFNLDPSGYPEPRQLQLQESLLDRVRALPGVEHAALAAVIPLDASQRMNFGSFQVAGIPEDALSPDANLVSPGYFETLDITLRGRGFNARDVKGGAEVCVVNATLAHRLAPDGDVLNRSFSFGSDKDLRTLTVVGIAPDGKYTSFNQENEPFLFLPLTQSPHAETSLIVKTALPANAFAGPLRGELRALDASLPAGQVHPLTDVIALSLLPQRIAGMTSLALGAIGLLLAGIGLYGLIAMHVVSRTREFGVRLALGASPQRILSEVLRRGALLSGMGLAIGAVLSLGAAALVSSLLFGANVGDAIAFLVAGALLAAIALLACWLPARRAAAVDPVVALRNE</sequence>
<feature type="transmembrane region" description="Helical" evidence="7">
    <location>
        <begin position="427"/>
        <end position="450"/>
    </location>
</feature>
<dbReference type="EMBL" id="BAAAEU010000024">
    <property type="protein sequence ID" value="GAA0719673.1"/>
    <property type="molecule type" value="Genomic_DNA"/>
</dbReference>
<evidence type="ECO:0000256" key="2">
    <source>
        <dbReference type="ARBA" id="ARBA00022475"/>
    </source>
</evidence>
<feature type="transmembrane region" description="Helical" evidence="7">
    <location>
        <begin position="691"/>
        <end position="714"/>
    </location>
</feature>
<feature type="domain" description="MacB-like periplasmic core" evidence="9">
    <location>
        <begin position="488"/>
        <end position="643"/>
    </location>
</feature>
<feature type="transmembrane region" description="Helical" evidence="7">
    <location>
        <begin position="280"/>
        <end position="307"/>
    </location>
</feature>
<evidence type="ECO:0000256" key="6">
    <source>
        <dbReference type="ARBA" id="ARBA00038076"/>
    </source>
</evidence>
<feature type="transmembrane region" description="Helical" evidence="7">
    <location>
        <begin position="381"/>
        <end position="402"/>
    </location>
</feature>
<organism evidence="10 11">
    <name type="scientific">Dokdonella soli</name>
    <dbReference type="NCBI Taxonomy" id="529810"/>
    <lineage>
        <taxon>Bacteria</taxon>
        <taxon>Pseudomonadati</taxon>
        <taxon>Pseudomonadota</taxon>
        <taxon>Gammaproteobacteria</taxon>
        <taxon>Lysobacterales</taxon>
        <taxon>Rhodanobacteraceae</taxon>
        <taxon>Dokdonella</taxon>
    </lineage>
</organism>
<comment type="subcellular location">
    <subcellularLocation>
        <location evidence="1">Cell membrane</location>
        <topology evidence="1">Multi-pass membrane protein</topology>
    </subcellularLocation>
</comment>
<keyword evidence="11" id="KW-1185">Reference proteome</keyword>
<keyword evidence="2" id="KW-1003">Cell membrane</keyword>
<name>A0ABN1IS65_9GAMM</name>
<feature type="transmembrane region" description="Helical" evidence="7">
    <location>
        <begin position="742"/>
        <end position="769"/>
    </location>
</feature>
<dbReference type="InterPro" id="IPR017800">
    <property type="entry name" value="ADOP"/>
</dbReference>
<feature type="domain" description="ABC3 transporter permease C-terminal" evidence="8">
    <location>
        <begin position="693"/>
        <end position="803"/>
    </location>
</feature>
<evidence type="ECO:0000313" key="11">
    <source>
        <dbReference type="Proteomes" id="UP001501523"/>
    </source>
</evidence>
<comment type="caution">
    <text evidence="10">The sequence shown here is derived from an EMBL/GenBank/DDBJ whole genome shotgun (WGS) entry which is preliminary data.</text>
</comment>
<dbReference type="Pfam" id="PF02687">
    <property type="entry name" value="FtsX"/>
    <property type="match status" value="2"/>
</dbReference>
<dbReference type="Pfam" id="PF12704">
    <property type="entry name" value="MacB_PCD"/>
    <property type="match status" value="2"/>
</dbReference>
<dbReference type="NCBIfam" id="TIGR03434">
    <property type="entry name" value="ADOP"/>
    <property type="match status" value="1"/>
</dbReference>
<feature type="domain" description="MacB-like periplasmic core" evidence="9">
    <location>
        <begin position="23"/>
        <end position="246"/>
    </location>
</feature>